<sequence length="72" mass="7347">MSAPINDGGPAFPIAETGNNGQVYAASYGMSLRDFFAAQALSPLIARGTGDPKPMAKAAYAIADAMLKARAS</sequence>
<dbReference type="RefSeq" id="WP_088383829.1">
    <property type="nucleotide sequence ID" value="NZ_NIOF01000002.1"/>
</dbReference>
<dbReference type="Proteomes" id="UP000197468">
    <property type="component" value="Unassembled WGS sequence"/>
</dbReference>
<reference evidence="1 2" key="1">
    <citation type="journal article" date="2008" name="Int. J. Syst. Evol. Microbiol.">
        <title>Description of Roseateles aquatilis sp. nov. and Roseateles terrae sp. nov., in the class Betaproteobacteria, and emended description of the genus Roseateles.</title>
        <authorList>
            <person name="Gomila M."/>
            <person name="Bowien B."/>
            <person name="Falsen E."/>
            <person name="Moore E.R."/>
            <person name="Lalucat J."/>
        </authorList>
    </citation>
    <scope>NUCLEOTIDE SEQUENCE [LARGE SCALE GENOMIC DNA]</scope>
    <source>
        <strain evidence="1 2">CCUG 48205</strain>
    </source>
</reference>
<keyword evidence="2" id="KW-1185">Reference proteome</keyword>
<evidence type="ECO:0000313" key="1">
    <source>
        <dbReference type="EMBL" id="OWQ92010.1"/>
    </source>
</evidence>
<protein>
    <submittedName>
        <fullName evidence="1">Uncharacterized protein</fullName>
    </submittedName>
</protein>
<dbReference type="EMBL" id="NIOF01000002">
    <property type="protein sequence ID" value="OWQ92010.1"/>
    <property type="molecule type" value="Genomic_DNA"/>
</dbReference>
<dbReference type="OrthoDB" id="7031433at2"/>
<proteinExistence type="predicted"/>
<name>A0A246JHL3_9BURK</name>
<accession>A0A246JHL3</accession>
<comment type="caution">
    <text evidence="1">The sequence shown here is derived from an EMBL/GenBank/DDBJ whole genome shotgun (WGS) entry which is preliminary data.</text>
</comment>
<dbReference type="AlphaFoldDB" id="A0A246JHL3"/>
<gene>
    <name evidence="1" type="ORF">CDN99_06540</name>
</gene>
<organism evidence="1 2">
    <name type="scientific">Roseateles aquatilis</name>
    <dbReference type="NCBI Taxonomy" id="431061"/>
    <lineage>
        <taxon>Bacteria</taxon>
        <taxon>Pseudomonadati</taxon>
        <taxon>Pseudomonadota</taxon>
        <taxon>Betaproteobacteria</taxon>
        <taxon>Burkholderiales</taxon>
        <taxon>Sphaerotilaceae</taxon>
        <taxon>Roseateles</taxon>
    </lineage>
</organism>
<evidence type="ECO:0000313" key="2">
    <source>
        <dbReference type="Proteomes" id="UP000197468"/>
    </source>
</evidence>